<protein>
    <submittedName>
        <fullName evidence="7">Phosphatidylinositol-3-phosphate-binding protein 2</fullName>
    </submittedName>
</protein>
<evidence type="ECO:0000259" key="6">
    <source>
        <dbReference type="PROSITE" id="PS50178"/>
    </source>
</evidence>
<sequence length="670" mass="73683">MSSVHSQTSEVDVPPISATKLKGGTQNGSDTSIVSVKSTITFEKQKVVPRTRTMSVQSVLSSFSLRSMINNRDNCGSQQQNCDEEECTNTSHNHNGNNNNNTGSGSLAATYINPIQQIQSPAMASTMMKKRNGNGGKHKQTLFSDLPQSETRSRIGQQLPFTDDKRKSAKDLRQRRSSSNISQHSSSNSNPNSQTEIEHEQNGSDKQPKVKSKTPSSSSASSTSNNNNNNNDNNNNSSSSSNSDDASKNSNNQSVDNDSSSESSPIDSSHDSESEEDDISRQNKLTTDALRKLSMIQHNREAASKSIQTTPLTSSENLVDPKEPLTQLTFGGKNVILDTSTTIRKNSVAIEPAKDHADGRKQSLEIITQPTSSTTGASPHNFSETKCSRSGSSTSLNSKRLLQQINEPKKPMYMPAVLRDISETNITIDTLKSHSPAPSDATQSTLQAALSRHSNNSSPNYARSVHSTTSSIMSSYRNKIQSWLSNDKDPQFQLAQPTREHWVPDSKRLSCKYCHKMFSFWERKHHCRHCGDIYCQQHVMHWLYLNPKAKFIIGSGGVGVLSKICNSCLEEYENLVKNGPAKDQIGNNQEQQQMIPPFSATSPNSSYPSNDSRQDENNAGHSGPLSNLAKADNERNIDETLNGSRNSVNNRQHLETVVGSVPADWSWSSF</sequence>
<proteinExistence type="predicted"/>
<gene>
    <name evidence="7" type="primary">PIB2</name>
    <name evidence="7" type="ORF">FIM1_2019</name>
</gene>
<dbReference type="CDD" id="cd15760">
    <property type="entry name" value="FYVE_scVPS27p_like"/>
    <property type="match status" value="1"/>
</dbReference>
<evidence type="ECO:0000256" key="5">
    <source>
        <dbReference type="SAM" id="MobiDB-lite"/>
    </source>
</evidence>
<reference evidence="7 8" key="1">
    <citation type="submission" date="2016-03" db="EMBL/GenBank/DDBJ databases">
        <title>How can Kluyveromyces marxianus grow so fast - potential evolutionary course in Saccharomyces Complex revealed by comparative genomics.</title>
        <authorList>
            <person name="Mo W."/>
            <person name="Lu W."/>
            <person name="Yang X."/>
            <person name="Qi J."/>
            <person name="Lv H."/>
        </authorList>
    </citation>
    <scope>NUCLEOTIDE SEQUENCE [LARGE SCALE GENOMIC DNA]</scope>
    <source>
        <strain evidence="7 8">FIM1</strain>
    </source>
</reference>
<feature type="compositionally biased region" description="Polar residues" evidence="5">
    <location>
        <begin position="305"/>
        <end position="317"/>
    </location>
</feature>
<dbReference type="InterPro" id="IPR051765">
    <property type="entry name" value="PH_domain-containing_F"/>
</dbReference>
<keyword evidence="1" id="KW-0479">Metal-binding</keyword>
<dbReference type="Pfam" id="PF01363">
    <property type="entry name" value="FYVE"/>
    <property type="match status" value="1"/>
</dbReference>
<dbReference type="InterPro" id="IPR017455">
    <property type="entry name" value="Znf_FYVE-rel"/>
</dbReference>
<dbReference type="PANTHER" id="PTHR46280">
    <property type="entry name" value="PLECKSTRIN HOMOLOGY DOMAIN-CONTAINING FAMILY F MEMBER 2-RELATED"/>
    <property type="match status" value="1"/>
</dbReference>
<dbReference type="PROSITE" id="PS50178">
    <property type="entry name" value="ZF_FYVE"/>
    <property type="match status" value="1"/>
</dbReference>
<feature type="compositionally biased region" description="Polar residues" evidence="5">
    <location>
        <begin position="141"/>
        <end position="160"/>
    </location>
</feature>
<feature type="region of interest" description="Disordered" evidence="5">
    <location>
        <begin position="75"/>
        <end position="107"/>
    </location>
</feature>
<feature type="region of interest" description="Disordered" evidence="5">
    <location>
        <begin position="128"/>
        <end position="284"/>
    </location>
</feature>
<keyword evidence="3" id="KW-0862">Zinc</keyword>
<keyword evidence="2 4" id="KW-0863">Zinc-finger</keyword>
<evidence type="ECO:0000256" key="4">
    <source>
        <dbReference type="PROSITE-ProRule" id="PRU00091"/>
    </source>
</evidence>
<dbReference type="Gene3D" id="3.30.40.10">
    <property type="entry name" value="Zinc/RING finger domain, C3HC4 (zinc finger)"/>
    <property type="match status" value="1"/>
</dbReference>
<dbReference type="InterPro" id="IPR000306">
    <property type="entry name" value="Znf_FYVE"/>
</dbReference>
<feature type="compositionally biased region" description="Basic and acidic residues" evidence="5">
    <location>
        <begin position="162"/>
        <end position="174"/>
    </location>
</feature>
<dbReference type="InterPro" id="IPR013083">
    <property type="entry name" value="Znf_RING/FYVE/PHD"/>
</dbReference>
<feature type="compositionally biased region" description="Low complexity" evidence="5">
    <location>
        <begin position="88"/>
        <end position="106"/>
    </location>
</feature>
<feature type="region of interest" description="Disordered" evidence="5">
    <location>
        <begin position="369"/>
        <end position="396"/>
    </location>
</feature>
<feature type="compositionally biased region" description="Polar residues" evidence="5">
    <location>
        <begin position="639"/>
        <end position="648"/>
    </location>
</feature>
<reference evidence="7 8" key="2">
    <citation type="submission" date="2019-11" db="EMBL/GenBank/DDBJ databases">
        <authorList>
            <person name="Lu H."/>
        </authorList>
    </citation>
    <scope>NUCLEOTIDE SEQUENCE [LARGE SCALE GENOMIC DNA]</scope>
    <source>
        <strain evidence="7 8">FIM1</strain>
    </source>
</reference>
<feature type="compositionally biased region" description="Low complexity" evidence="5">
    <location>
        <begin position="216"/>
        <end position="267"/>
    </location>
</feature>
<feature type="compositionally biased region" description="Polar residues" evidence="5">
    <location>
        <begin position="1"/>
        <end position="10"/>
    </location>
</feature>
<dbReference type="EMBL" id="CP015056">
    <property type="protein sequence ID" value="QGN15330.1"/>
    <property type="molecule type" value="Genomic_DNA"/>
</dbReference>
<feature type="compositionally biased region" description="Basic and acidic residues" evidence="5">
    <location>
        <begin position="196"/>
        <end position="208"/>
    </location>
</feature>
<evidence type="ECO:0000313" key="7">
    <source>
        <dbReference type="EMBL" id="QGN15330.1"/>
    </source>
</evidence>
<feature type="region of interest" description="Disordered" evidence="5">
    <location>
        <begin position="300"/>
        <end position="319"/>
    </location>
</feature>
<evidence type="ECO:0000256" key="1">
    <source>
        <dbReference type="ARBA" id="ARBA00022723"/>
    </source>
</evidence>
<evidence type="ECO:0000256" key="3">
    <source>
        <dbReference type="ARBA" id="ARBA00022833"/>
    </source>
</evidence>
<organism evidence="7 8">
    <name type="scientific">Kluyveromyces marxianus</name>
    <name type="common">Yeast</name>
    <name type="synonym">Candida kefyr</name>
    <dbReference type="NCBI Taxonomy" id="4911"/>
    <lineage>
        <taxon>Eukaryota</taxon>
        <taxon>Fungi</taxon>
        <taxon>Dikarya</taxon>
        <taxon>Ascomycota</taxon>
        <taxon>Saccharomycotina</taxon>
        <taxon>Saccharomycetes</taxon>
        <taxon>Saccharomycetales</taxon>
        <taxon>Saccharomycetaceae</taxon>
        <taxon>Kluyveromyces</taxon>
    </lineage>
</organism>
<keyword evidence="8" id="KW-1185">Reference proteome</keyword>
<feature type="domain" description="FYVE-type" evidence="6">
    <location>
        <begin position="505"/>
        <end position="573"/>
    </location>
</feature>
<dbReference type="SMART" id="SM00064">
    <property type="entry name" value="FYVE"/>
    <property type="match status" value="1"/>
</dbReference>
<evidence type="ECO:0000256" key="2">
    <source>
        <dbReference type="ARBA" id="ARBA00022771"/>
    </source>
</evidence>
<feature type="compositionally biased region" description="Basic residues" evidence="5">
    <location>
        <begin position="128"/>
        <end position="140"/>
    </location>
</feature>
<dbReference type="SUPFAM" id="SSF57903">
    <property type="entry name" value="FYVE/PHD zinc finger"/>
    <property type="match status" value="1"/>
</dbReference>
<feature type="region of interest" description="Disordered" evidence="5">
    <location>
        <begin position="1"/>
        <end position="29"/>
    </location>
</feature>
<feature type="compositionally biased region" description="Low complexity" evidence="5">
    <location>
        <begin position="177"/>
        <end position="194"/>
    </location>
</feature>
<feature type="compositionally biased region" description="Polar residues" evidence="5">
    <location>
        <begin position="595"/>
        <end position="611"/>
    </location>
</feature>
<feature type="region of interest" description="Disordered" evidence="5">
    <location>
        <begin position="595"/>
        <end position="648"/>
    </location>
</feature>
<dbReference type="PANTHER" id="PTHR46280:SF3">
    <property type="entry name" value="PLECKSTRIN HOMOLOGY DOMAIN-CONTAINING FAMILY F MEMBER 1 HOMOLOG"/>
    <property type="match status" value="1"/>
</dbReference>
<evidence type="ECO:0000313" key="8">
    <source>
        <dbReference type="Proteomes" id="UP000422736"/>
    </source>
</evidence>
<name>A0ABX6ESP6_KLUMA</name>
<feature type="compositionally biased region" description="Polar residues" evidence="5">
    <location>
        <begin position="440"/>
        <end position="461"/>
    </location>
</feature>
<dbReference type="Proteomes" id="UP000422736">
    <property type="component" value="Chromosome 3"/>
</dbReference>
<accession>A0ABX6ESP6</accession>
<dbReference type="InterPro" id="IPR011011">
    <property type="entry name" value="Znf_FYVE_PHD"/>
</dbReference>
<feature type="region of interest" description="Disordered" evidence="5">
    <location>
        <begin position="431"/>
        <end position="464"/>
    </location>
</feature>